<dbReference type="KEGG" id="pgm:PGRAT_19725"/>
<feature type="signal peptide" evidence="1">
    <location>
        <begin position="1"/>
        <end position="28"/>
    </location>
</feature>
<sequence length="255" mass="28077">MKAIKKLFAGLMMFTLIFGVSFVGSAFASGDEVKLIDSDVSIIYKPGYVGFSGNVDVANLGPVKNVTIHYTTDNTTWYNTSANYVGPSDGTREKWHFGISRTDASTDHNELKNLSFIKFAIEYEVNGQVYWDNNGGANYYNEVNHNVPLSSVILGAPNVVNAKGTLSNGEFSGVIYVKNLDPTKTVKVTYTTDNWATTQEGFATYNGSLNNFNSVERWSYSINVPGATDVKYKISYTAGGQTYLDNNYGHNYEAN</sequence>
<dbReference type="Proteomes" id="UP000029500">
    <property type="component" value="Chromosome"/>
</dbReference>
<dbReference type="PANTHER" id="PTHR12307:SF53">
    <property type="entry name" value="PROTEIN PHOSPHATASE 1 REGULATORY SUBUNIT"/>
    <property type="match status" value="1"/>
</dbReference>
<organism evidence="3 4">
    <name type="scientific">Paenibacillus graminis</name>
    <dbReference type="NCBI Taxonomy" id="189425"/>
    <lineage>
        <taxon>Bacteria</taxon>
        <taxon>Bacillati</taxon>
        <taxon>Bacillota</taxon>
        <taxon>Bacilli</taxon>
        <taxon>Bacillales</taxon>
        <taxon>Paenibacillaceae</taxon>
        <taxon>Paenibacillus</taxon>
    </lineage>
</organism>
<dbReference type="RefSeq" id="WP_025708782.1">
    <property type="nucleotide sequence ID" value="NZ_CP009287.1"/>
</dbReference>
<dbReference type="GO" id="GO:0005979">
    <property type="term" value="P:regulation of glycogen biosynthetic process"/>
    <property type="evidence" value="ECO:0007669"/>
    <property type="project" value="TreeGrafter"/>
</dbReference>
<evidence type="ECO:0000256" key="1">
    <source>
        <dbReference type="SAM" id="SignalP"/>
    </source>
</evidence>
<proteinExistence type="predicted"/>
<dbReference type="InterPro" id="IPR038175">
    <property type="entry name" value="CBM21_dom_sf"/>
</dbReference>
<dbReference type="OrthoDB" id="9812537at2"/>
<dbReference type="EMBL" id="CP009287">
    <property type="protein sequence ID" value="AIQ69607.1"/>
    <property type="molecule type" value="Genomic_DNA"/>
</dbReference>
<keyword evidence="1" id="KW-0732">Signal</keyword>
<feature type="domain" description="CBM21" evidence="2">
    <location>
        <begin position="151"/>
        <end position="255"/>
    </location>
</feature>
<dbReference type="STRING" id="189425.PGRAT_19725"/>
<dbReference type="GO" id="GO:0000164">
    <property type="term" value="C:protein phosphatase type 1 complex"/>
    <property type="evidence" value="ECO:0007669"/>
    <property type="project" value="TreeGrafter"/>
</dbReference>
<evidence type="ECO:0000313" key="3">
    <source>
        <dbReference type="EMBL" id="AIQ69607.1"/>
    </source>
</evidence>
<feature type="domain" description="CBM21" evidence="2">
    <location>
        <begin position="32"/>
        <end position="142"/>
    </location>
</feature>
<dbReference type="GO" id="GO:0008157">
    <property type="term" value="F:protein phosphatase 1 binding"/>
    <property type="evidence" value="ECO:0007669"/>
    <property type="project" value="TreeGrafter"/>
</dbReference>
<accession>A0A089M8N1</accession>
<dbReference type="Pfam" id="PF03370">
    <property type="entry name" value="CBM_21"/>
    <property type="match status" value="2"/>
</dbReference>
<dbReference type="AlphaFoldDB" id="A0A089M8N1"/>
<evidence type="ECO:0000313" key="4">
    <source>
        <dbReference type="Proteomes" id="UP000029500"/>
    </source>
</evidence>
<gene>
    <name evidence="3" type="ORF">PGRAT_19725</name>
</gene>
<dbReference type="Gene3D" id="2.60.40.2440">
    <property type="entry name" value="Carbohydrate binding type-21 domain"/>
    <property type="match status" value="2"/>
</dbReference>
<reference evidence="3 4" key="1">
    <citation type="submission" date="2014-08" db="EMBL/GenBank/DDBJ databases">
        <title>Comparative genomics of the Paenibacillus odorifer group.</title>
        <authorList>
            <person name="den Bakker H.C."/>
            <person name="Tsai Y.-C."/>
            <person name="Martin N."/>
            <person name="Korlach J."/>
            <person name="Wiedmann M."/>
        </authorList>
    </citation>
    <scope>NUCLEOTIDE SEQUENCE [LARGE SCALE GENOMIC DNA]</scope>
    <source>
        <strain evidence="3 4">DSM 15220</strain>
    </source>
</reference>
<dbReference type="InterPro" id="IPR050782">
    <property type="entry name" value="PP1_regulatory_subunit_3"/>
</dbReference>
<dbReference type="GO" id="GO:2001069">
    <property type="term" value="F:glycogen binding"/>
    <property type="evidence" value="ECO:0007669"/>
    <property type="project" value="TreeGrafter"/>
</dbReference>
<dbReference type="HOGENOM" id="CLU_1141000_0_0_9"/>
<protein>
    <recommendedName>
        <fullName evidence="2">CBM21 domain-containing protein</fullName>
    </recommendedName>
</protein>
<dbReference type="InterPro" id="IPR005036">
    <property type="entry name" value="CBM21_dom"/>
</dbReference>
<dbReference type="eggNOG" id="COG3568">
    <property type="taxonomic scope" value="Bacteria"/>
</dbReference>
<name>A0A089M8N1_9BACL</name>
<evidence type="ECO:0000259" key="2">
    <source>
        <dbReference type="PROSITE" id="PS51159"/>
    </source>
</evidence>
<dbReference type="PANTHER" id="PTHR12307">
    <property type="entry name" value="PROTEIN PHOSPHATASE 1 REGULATORY SUBUNIT"/>
    <property type="match status" value="1"/>
</dbReference>
<dbReference type="PROSITE" id="PS51159">
    <property type="entry name" value="CBM21"/>
    <property type="match status" value="2"/>
</dbReference>
<keyword evidence="4" id="KW-1185">Reference proteome</keyword>
<feature type="chain" id="PRO_5001847046" description="CBM21 domain-containing protein" evidence="1">
    <location>
        <begin position="29"/>
        <end position="255"/>
    </location>
</feature>